<evidence type="ECO:0000256" key="1">
    <source>
        <dbReference type="SAM" id="MobiDB-lite"/>
    </source>
</evidence>
<proteinExistence type="predicted"/>
<reference evidence="2" key="1">
    <citation type="submission" date="2020-05" db="EMBL/GenBank/DDBJ databases">
        <title>WGS assembly of Panicum virgatum.</title>
        <authorList>
            <person name="Lovell J.T."/>
            <person name="Jenkins J."/>
            <person name="Shu S."/>
            <person name="Juenger T.E."/>
            <person name="Schmutz J."/>
        </authorList>
    </citation>
    <scope>NUCLEOTIDE SEQUENCE</scope>
    <source>
        <strain evidence="2">AP13</strain>
    </source>
</reference>
<dbReference type="EMBL" id="CM029054">
    <property type="protein sequence ID" value="KAG2536631.1"/>
    <property type="molecule type" value="Genomic_DNA"/>
</dbReference>
<feature type="compositionally biased region" description="Low complexity" evidence="1">
    <location>
        <begin position="61"/>
        <end position="70"/>
    </location>
</feature>
<feature type="region of interest" description="Disordered" evidence="1">
    <location>
        <begin position="1"/>
        <end position="131"/>
    </location>
</feature>
<protein>
    <submittedName>
        <fullName evidence="2">Uncharacterized protein</fullName>
    </submittedName>
</protein>
<comment type="caution">
    <text evidence="2">The sequence shown here is derived from an EMBL/GenBank/DDBJ whole genome shotgun (WGS) entry which is preliminary data.</text>
</comment>
<name>A0A8T0MGZ3_PANVG</name>
<sequence>MAAASASTALPPGDTPAPTSSAPRQAASGPAPVRGAPPPALPRPRGELALPRPPRRPTPPRRLSTSPLPAQARRLSTSSPHSAFVPPPAHGAQHHHHDAHGPAPSPFVFGLVDENRPPPTLGSRKRKRKRGAAPDLFNAMHRPLPGPEGLNTPYRLAAGASRATVTPSTRRILRPSKTSANVAAAALQDRRGCARPSMPARQLQLPRRLA</sequence>
<feature type="region of interest" description="Disordered" evidence="1">
    <location>
        <begin position="187"/>
        <end position="210"/>
    </location>
</feature>
<dbReference type="Proteomes" id="UP000823388">
    <property type="component" value="Chromosome 9N"/>
</dbReference>
<evidence type="ECO:0000313" key="3">
    <source>
        <dbReference type="Proteomes" id="UP000823388"/>
    </source>
</evidence>
<keyword evidence="3" id="KW-1185">Reference proteome</keyword>
<accession>A0A8T0MGZ3</accession>
<gene>
    <name evidence="2" type="ORF">PVAP13_9NG208846</name>
</gene>
<dbReference type="AlphaFoldDB" id="A0A8T0MGZ3"/>
<evidence type="ECO:0000313" key="2">
    <source>
        <dbReference type="EMBL" id="KAG2536631.1"/>
    </source>
</evidence>
<organism evidence="2 3">
    <name type="scientific">Panicum virgatum</name>
    <name type="common">Blackwell switchgrass</name>
    <dbReference type="NCBI Taxonomy" id="38727"/>
    <lineage>
        <taxon>Eukaryota</taxon>
        <taxon>Viridiplantae</taxon>
        <taxon>Streptophyta</taxon>
        <taxon>Embryophyta</taxon>
        <taxon>Tracheophyta</taxon>
        <taxon>Spermatophyta</taxon>
        <taxon>Magnoliopsida</taxon>
        <taxon>Liliopsida</taxon>
        <taxon>Poales</taxon>
        <taxon>Poaceae</taxon>
        <taxon>PACMAD clade</taxon>
        <taxon>Panicoideae</taxon>
        <taxon>Panicodae</taxon>
        <taxon>Paniceae</taxon>
        <taxon>Panicinae</taxon>
        <taxon>Panicum</taxon>
        <taxon>Panicum sect. Hiantes</taxon>
    </lineage>
</organism>